<gene>
    <name evidence="1" type="ORF">C7U55_06650</name>
</gene>
<dbReference type="RefSeq" id="WP_106987889.1">
    <property type="nucleotide sequence ID" value="NZ_DBGCOW010000099.1"/>
</dbReference>
<protein>
    <submittedName>
        <fullName evidence="1">Uncharacterized protein</fullName>
    </submittedName>
</protein>
<keyword evidence="2" id="KW-1185">Reference proteome</keyword>
<dbReference type="EMBL" id="PYLP01000006">
    <property type="protein sequence ID" value="PST40582.1"/>
    <property type="molecule type" value="Genomic_DNA"/>
</dbReference>
<name>A0A2T3FZ97_9FIRM</name>
<dbReference type="AlphaFoldDB" id="A0A2T3FZ97"/>
<evidence type="ECO:0000313" key="1">
    <source>
        <dbReference type="EMBL" id="PST40582.1"/>
    </source>
</evidence>
<dbReference type="Proteomes" id="UP000241201">
    <property type="component" value="Unassembled WGS sequence"/>
</dbReference>
<proteinExistence type="predicted"/>
<accession>A0A2T3FZ97</accession>
<organism evidence="1 2">
    <name type="scientific">Faecalibacillus faecis</name>
    <dbReference type="NCBI Taxonomy" id="1982628"/>
    <lineage>
        <taxon>Bacteria</taxon>
        <taxon>Bacillati</taxon>
        <taxon>Bacillota</taxon>
        <taxon>Erysipelotrichia</taxon>
        <taxon>Erysipelotrichales</taxon>
        <taxon>Coprobacillaceae</taxon>
        <taxon>Faecalibacillus</taxon>
    </lineage>
</organism>
<comment type="caution">
    <text evidence="1">The sequence shown here is derived from an EMBL/GenBank/DDBJ whole genome shotgun (WGS) entry which is preliminary data.</text>
</comment>
<sequence length="60" mass="7376">MLSEKYEDYHAIYAFAHILERYLCKEQLSEKIYCLSQRNLELLKRNEKIFDEIVKNSYKN</sequence>
<evidence type="ECO:0000313" key="2">
    <source>
        <dbReference type="Proteomes" id="UP000241201"/>
    </source>
</evidence>
<reference evidence="2" key="1">
    <citation type="submission" date="2018-03" db="EMBL/GenBank/DDBJ databases">
        <title>Lachnoclostridium SNUG30370 gen.nov., sp.nov., isolated from human faeces.</title>
        <authorList>
            <person name="Seo B."/>
            <person name="Jeon K."/>
            <person name="Ko G."/>
        </authorList>
    </citation>
    <scope>NUCLEOTIDE SEQUENCE [LARGE SCALE GENOMIC DNA]</scope>
    <source>
        <strain evidence="2">SNUG30370</strain>
    </source>
</reference>